<keyword evidence="7" id="KW-1185">Reference proteome</keyword>
<keyword evidence="3" id="KW-0804">Transcription</keyword>
<dbReference type="Gene3D" id="2.60.120.10">
    <property type="entry name" value="Jelly Rolls"/>
    <property type="match status" value="1"/>
</dbReference>
<keyword evidence="1" id="KW-0805">Transcription regulation</keyword>
<dbReference type="EMBL" id="CCCS020000003">
    <property type="protein sequence ID" value="CDQ08855.1"/>
    <property type="molecule type" value="Genomic_DNA"/>
</dbReference>
<dbReference type="AlphaFoldDB" id="A0A060UK25"/>
<reference evidence="5" key="2">
    <citation type="submission" date="2014-07" db="EMBL/GenBank/DDBJ databases">
        <title>Initial genome analysis of the psychrotolerant acidophile Acidithiobacillus ferrivorans CF27: insights into iron and sulfur oxidation pathways and into biofilm formation.</title>
        <authorList>
            <person name="Talla E."/>
            <person name="Hedrich S."/>
            <person name="Mangenot S."/>
            <person name="Ji B."/>
            <person name="Johnson D.B."/>
            <person name="Barbe V."/>
            <person name="Bonnefoy V."/>
        </authorList>
    </citation>
    <scope>NUCLEOTIDE SEQUENCE [LARGE SCALE GENOMIC DNA]</scope>
    <source>
        <strain evidence="5">CF27</strain>
    </source>
</reference>
<dbReference type="InterPro" id="IPR014710">
    <property type="entry name" value="RmlC-like_jellyroll"/>
</dbReference>
<proteinExistence type="predicted"/>
<name>A0A060UK25_9PROT</name>
<dbReference type="RefSeq" id="WP_035191146.1">
    <property type="nucleotide sequence ID" value="NZ_CCCS020000003.1"/>
</dbReference>
<dbReference type="SUPFAM" id="SSF46785">
    <property type="entry name" value="Winged helix' DNA-binding domain"/>
    <property type="match status" value="1"/>
</dbReference>
<dbReference type="GO" id="GO:0006355">
    <property type="term" value="P:regulation of DNA-templated transcription"/>
    <property type="evidence" value="ECO:0007669"/>
    <property type="project" value="InterPro"/>
</dbReference>
<dbReference type="GO" id="GO:0003677">
    <property type="term" value="F:DNA binding"/>
    <property type="evidence" value="ECO:0007669"/>
    <property type="project" value="UniProtKB-KW"/>
</dbReference>
<evidence type="ECO:0000256" key="3">
    <source>
        <dbReference type="ARBA" id="ARBA00023163"/>
    </source>
</evidence>
<dbReference type="Proteomes" id="UP000193925">
    <property type="component" value="Chromosome AFERRI"/>
</dbReference>
<gene>
    <name evidence="6" type="ORF">AFERRI_10259</name>
    <name evidence="5" type="ORF">AFERRI_110019</name>
</gene>
<evidence type="ECO:0000256" key="1">
    <source>
        <dbReference type="ARBA" id="ARBA00023015"/>
    </source>
</evidence>
<protein>
    <submittedName>
        <fullName evidence="5 6">Transcriptional regulator, Crp/Fnr family</fullName>
    </submittedName>
</protein>
<evidence type="ECO:0000259" key="4">
    <source>
        <dbReference type="Pfam" id="PF13545"/>
    </source>
</evidence>
<organism evidence="5">
    <name type="scientific">Acidithiobacillus ferrivorans</name>
    <dbReference type="NCBI Taxonomy" id="160808"/>
    <lineage>
        <taxon>Bacteria</taxon>
        <taxon>Pseudomonadati</taxon>
        <taxon>Pseudomonadota</taxon>
        <taxon>Acidithiobacillia</taxon>
        <taxon>Acidithiobacillales</taxon>
        <taxon>Acidithiobacillaceae</taxon>
        <taxon>Acidithiobacillus</taxon>
    </lineage>
</organism>
<feature type="domain" description="HTH crp-type" evidence="4">
    <location>
        <begin position="154"/>
        <end position="220"/>
    </location>
</feature>
<dbReference type="InterPro" id="IPR018490">
    <property type="entry name" value="cNMP-bd_dom_sf"/>
</dbReference>
<evidence type="ECO:0000313" key="7">
    <source>
        <dbReference type="Proteomes" id="UP000193925"/>
    </source>
</evidence>
<reference evidence="5" key="1">
    <citation type="submission" date="2014-03" db="EMBL/GenBank/DDBJ databases">
        <authorList>
            <person name="Genoscope - CEA"/>
        </authorList>
    </citation>
    <scope>NUCLEOTIDE SEQUENCE [LARGE SCALE GENOMIC DNA]</scope>
    <source>
        <strain evidence="5">CF27</strain>
    </source>
</reference>
<accession>A0A060UK25</accession>
<evidence type="ECO:0000313" key="5">
    <source>
        <dbReference type="EMBL" id="CDQ08855.1"/>
    </source>
</evidence>
<reference evidence="6 7" key="3">
    <citation type="submission" date="2017-03" db="EMBL/GenBank/DDBJ databases">
        <authorList>
            <person name="Regsiter A."/>
            <person name="William W."/>
        </authorList>
    </citation>
    <scope>NUCLEOTIDE SEQUENCE [LARGE SCALE GENOMIC DNA]</scope>
    <source>
        <strain evidence="6">PRJEB5721</strain>
    </source>
</reference>
<dbReference type="Pfam" id="PF13545">
    <property type="entry name" value="HTH_Crp_2"/>
    <property type="match status" value="1"/>
</dbReference>
<dbReference type="SUPFAM" id="SSF51206">
    <property type="entry name" value="cAMP-binding domain-like"/>
    <property type="match status" value="1"/>
</dbReference>
<keyword evidence="2" id="KW-0238">DNA-binding</keyword>
<evidence type="ECO:0000313" key="6">
    <source>
        <dbReference type="EMBL" id="SMH64226.1"/>
    </source>
</evidence>
<dbReference type="EMBL" id="LT841305">
    <property type="protein sequence ID" value="SMH64226.1"/>
    <property type="molecule type" value="Genomic_DNA"/>
</dbReference>
<dbReference type="InterPro" id="IPR012318">
    <property type="entry name" value="HTH_CRP"/>
</dbReference>
<evidence type="ECO:0000256" key="2">
    <source>
        <dbReference type="ARBA" id="ARBA00023125"/>
    </source>
</evidence>
<sequence length="244" mass="26859">MPRADSAFPAPVLNDILEAFPSKERERFLLGCDPVELRFADILAKPGERIRHVYFPTGSIIAQITPIDRRVGLGVGMVGNEGMVGIPLILGATTSSLPAVVQNAGSTLRMTAVLFRRELQGSPVLQRLLNRYLYVVMTQLARTAACSHFHVVEARLARWLLMTQDRSHSNQFHVTHKFLAGMLGARRVGVTTAALALQNRGLIHYCRGDVTVLDRAGLEDASCACYEVDRADSIWILGEVKRPA</sequence>
<dbReference type="InterPro" id="IPR036390">
    <property type="entry name" value="WH_DNA-bd_sf"/>
</dbReference>